<keyword evidence="4" id="KW-1185">Reference proteome</keyword>
<dbReference type="InterPro" id="IPR002767">
    <property type="entry name" value="Thiamine_BP"/>
</dbReference>
<dbReference type="EMBL" id="RBWE01000001">
    <property type="protein sequence ID" value="RKO67384.1"/>
    <property type="molecule type" value="Genomic_DNA"/>
</dbReference>
<protein>
    <submittedName>
        <fullName evidence="3">Thiamine-binding protein</fullName>
    </submittedName>
</protein>
<evidence type="ECO:0000313" key="3">
    <source>
        <dbReference type="EMBL" id="RKO67384.1"/>
    </source>
</evidence>
<dbReference type="RefSeq" id="WP_121451795.1">
    <property type="nucleotide sequence ID" value="NZ_RBWE01000001.1"/>
</dbReference>
<dbReference type="Gene3D" id="3.30.70.930">
    <property type="match status" value="1"/>
</dbReference>
<dbReference type="OrthoDB" id="5886358at2"/>
<name>A0A494X3G3_9FIRM</name>
<comment type="caution">
    <text evidence="3">The sequence shown here is derived from an EMBL/GenBank/DDBJ whole genome shotgun (WGS) entry which is preliminary data.</text>
</comment>
<dbReference type="Pfam" id="PF01910">
    <property type="entry name" value="Thiamine_BP"/>
    <property type="match status" value="1"/>
</dbReference>
<sequence length="97" mass="10878">MAIVEVSVMPMGTDDPSVSSYISHCYEVLKGEPGLKHQVTPMSTIIEGELDRVLDAVKKMHRAPFNDGVMRVVTSITIDERRDKEESMEDMVRAVLQ</sequence>
<evidence type="ECO:0000259" key="2">
    <source>
        <dbReference type="Pfam" id="PF01910"/>
    </source>
</evidence>
<dbReference type="PANTHER" id="PTHR33777">
    <property type="entry name" value="UPF0045 PROTEIN ECM15"/>
    <property type="match status" value="1"/>
</dbReference>
<dbReference type="SUPFAM" id="SSF89957">
    <property type="entry name" value="MTH1187/YkoF-like"/>
    <property type="match status" value="1"/>
</dbReference>
<evidence type="ECO:0000256" key="1">
    <source>
        <dbReference type="ARBA" id="ARBA00010272"/>
    </source>
</evidence>
<comment type="similarity">
    <text evidence="1">Belongs to the UPF0045 family.</text>
</comment>
<reference evidence="3 4" key="1">
    <citation type="submission" date="2018-10" db="EMBL/GenBank/DDBJ databases">
        <authorList>
            <person name="Grouzdev D.S."/>
            <person name="Krutkina M.S."/>
            <person name="Tourova T.P."/>
            <person name="Nazina T.N."/>
        </authorList>
    </citation>
    <scope>NUCLEOTIDE SEQUENCE [LARGE SCALE GENOMIC DNA]</scope>
    <source>
        <strain evidence="3 4">435</strain>
    </source>
</reference>
<dbReference type="PANTHER" id="PTHR33777:SF1">
    <property type="entry name" value="UPF0045 PROTEIN ECM15"/>
    <property type="match status" value="1"/>
</dbReference>
<proteinExistence type="inferred from homology"/>
<evidence type="ECO:0000313" key="4">
    <source>
        <dbReference type="Proteomes" id="UP000271256"/>
    </source>
</evidence>
<gene>
    <name evidence="3" type="ORF">D7024_10695</name>
</gene>
<dbReference type="GO" id="GO:0005829">
    <property type="term" value="C:cytosol"/>
    <property type="evidence" value="ECO:0007669"/>
    <property type="project" value="TreeGrafter"/>
</dbReference>
<accession>A0A494X3G3</accession>
<dbReference type="InterPro" id="IPR051614">
    <property type="entry name" value="UPF0045_domain"/>
</dbReference>
<dbReference type="InterPro" id="IPR029756">
    <property type="entry name" value="MTH1187/YkoF-like"/>
</dbReference>
<dbReference type="Proteomes" id="UP000271256">
    <property type="component" value="Unassembled WGS sequence"/>
</dbReference>
<dbReference type="NCBIfam" id="TIGR00106">
    <property type="entry name" value="MTH1187 family thiamine-binding protein"/>
    <property type="match status" value="1"/>
</dbReference>
<dbReference type="AlphaFoldDB" id="A0A494X3G3"/>
<organism evidence="3 4">
    <name type="scientific">Desulfofundulus salinus</name>
    <dbReference type="NCBI Taxonomy" id="2419843"/>
    <lineage>
        <taxon>Bacteria</taxon>
        <taxon>Bacillati</taxon>
        <taxon>Bacillota</taxon>
        <taxon>Clostridia</taxon>
        <taxon>Eubacteriales</taxon>
        <taxon>Peptococcaceae</taxon>
        <taxon>Desulfofundulus</taxon>
    </lineage>
</organism>
<feature type="domain" description="Thiamine-binding protein" evidence="2">
    <location>
        <begin position="4"/>
        <end position="95"/>
    </location>
</feature>